<feature type="compositionally biased region" description="Basic and acidic residues" evidence="8">
    <location>
        <begin position="198"/>
        <end position="224"/>
    </location>
</feature>
<feature type="compositionally biased region" description="Low complexity" evidence="8">
    <location>
        <begin position="84"/>
        <end position="97"/>
    </location>
</feature>
<feature type="compositionally biased region" description="Basic and acidic residues" evidence="8">
    <location>
        <begin position="146"/>
        <end position="157"/>
    </location>
</feature>
<keyword evidence="6" id="KW-0694">RNA-binding</keyword>
<comment type="catalytic activity">
    <reaction evidence="7">
        <text>ATP + H2O = ADP + phosphate + H(+)</text>
        <dbReference type="Rhea" id="RHEA:13065"/>
        <dbReference type="ChEBI" id="CHEBI:15377"/>
        <dbReference type="ChEBI" id="CHEBI:15378"/>
        <dbReference type="ChEBI" id="CHEBI:30616"/>
        <dbReference type="ChEBI" id="CHEBI:43474"/>
        <dbReference type="ChEBI" id="CHEBI:456216"/>
        <dbReference type="EC" id="3.6.4.13"/>
    </reaction>
</comment>
<dbReference type="InterPro" id="IPR014001">
    <property type="entry name" value="Helicase_ATP-bd"/>
</dbReference>
<evidence type="ECO:0000259" key="10">
    <source>
        <dbReference type="PROSITE" id="PS51194"/>
    </source>
</evidence>
<feature type="region of interest" description="Disordered" evidence="8">
    <location>
        <begin position="28"/>
        <end position="48"/>
    </location>
</feature>
<evidence type="ECO:0000256" key="7">
    <source>
        <dbReference type="ARBA" id="ARBA00047984"/>
    </source>
</evidence>
<gene>
    <name evidence="11" type="ORF">BDU57DRAFT_513433</name>
</gene>
<evidence type="ECO:0000256" key="3">
    <source>
        <dbReference type="ARBA" id="ARBA00022801"/>
    </source>
</evidence>
<evidence type="ECO:0000313" key="11">
    <source>
        <dbReference type="EMBL" id="KAF1917276.1"/>
    </source>
</evidence>
<dbReference type="PROSITE" id="PS51194">
    <property type="entry name" value="HELICASE_CTER"/>
    <property type="match status" value="1"/>
</dbReference>
<keyword evidence="3 11" id="KW-0378">Hydrolase</keyword>
<evidence type="ECO:0000256" key="5">
    <source>
        <dbReference type="ARBA" id="ARBA00022840"/>
    </source>
</evidence>
<dbReference type="Proteomes" id="UP000800096">
    <property type="component" value="Unassembled WGS sequence"/>
</dbReference>
<keyword evidence="12" id="KW-1185">Reference proteome</keyword>
<dbReference type="Pfam" id="PF00271">
    <property type="entry name" value="Helicase_C"/>
    <property type="match status" value="1"/>
</dbReference>
<evidence type="ECO:0000256" key="6">
    <source>
        <dbReference type="ARBA" id="ARBA00022884"/>
    </source>
</evidence>
<dbReference type="SMART" id="SM00487">
    <property type="entry name" value="DEXDc"/>
    <property type="match status" value="1"/>
</dbReference>
<name>A0A6A5QRK8_AMPQU</name>
<dbReference type="SMART" id="SM00490">
    <property type="entry name" value="HELICc"/>
    <property type="match status" value="1"/>
</dbReference>
<feature type="region of interest" description="Disordered" evidence="8">
    <location>
        <begin position="625"/>
        <end position="647"/>
    </location>
</feature>
<reference evidence="11" key="1">
    <citation type="journal article" date="2020" name="Stud. Mycol.">
        <title>101 Dothideomycetes genomes: a test case for predicting lifestyles and emergence of pathogens.</title>
        <authorList>
            <person name="Haridas S."/>
            <person name="Albert R."/>
            <person name="Binder M."/>
            <person name="Bloem J."/>
            <person name="Labutti K."/>
            <person name="Salamov A."/>
            <person name="Andreopoulos B."/>
            <person name="Baker S."/>
            <person name="Barry K."/>
            <person name="Bills G."/>
            <person name="Bluhm B."/>
            <person name="Cannon C."/>
            <person name="Castanera R."/>
            <person name="Culley D."/>
            <person name="Daum C."/>
            <person name="Ezra D."/>
            <person name="Gonzalez J."/>
            <person name="Henrissat B."/>
            <person name="Kuo A."/>
            <person name="Liang C."/>
            <person name="Lipzen A."/>
            <person name="Lutzoni F."/>
            <person name="Magnuson J."/>
            <person name="Mondo S."/>
            <person name="Nolan M."/>
            <person name="Ohm R."/>
            <person name="Pangilinan J."/>
            <person name="Park H.-J."/>
            <person name="Ramirez L."/>
            <person name="Alfaro M."/>
            <person name="Sun H."/>
            <person name="Tritt A."/>
            <person name="Yoshinaga Y."/>
            <person name="Zwiers L.-H."/>
            <person name="Turgeon B."/>
            <person name="Goodwin S."/>
            <person name="Spatafora J."/>
            <person name="Crous P."/>
            <person name="Grigoriev I."/>
        </authorList>
    </citation>
    <scope>NUCLEOTIDE SEQUENCE</scope>
    <source>
        <strain evidence="11">HMLAC05119</strain>
    </source>
</reference>
<evidence type="ECO:0000256" key="1">
    <source>
        <dbReference type="ARBA" id="ARBA00012552"/>
    </source>
</evidence>
<keyword evidence="2" id="KW-0547">Nucleotide-binding</keyword>
<dbReference type="Pfam" id="PF00270">
    <property type="entry name" value="DEAD"/>
    <property type="match status" value="1"/>
</dbReference>
<evidence type="ECO:0000256" key="2">
    <source>
        <dbReference type="ARBA" id="ARBA00022741"/>
    </source>
</evidence>
<sequence length="732" mass="81071">MQRVRRMGRAGARQCSAGPVADARVKYGGADAQNEIQRGERSEGRPRSARAVVRWRARATAGGAGHIRHPALLTAGMRALLEKQAQAAGAQRPARPVQRAESRARRRGKTTRNMLRQATRACPFCEVRALLGAPPQARLYTQMQREAQRGGRGQDRRRPSRMVLSDTVSRPPPSHPRPARRPQEPFQHLNRTRVPPSLEREREWRERRSARPHRTRDDAQRRPPSEPFHALKMQRSLHEVPYSSRAAIKRQMERYDAFAKMPLMDAVQAAIEDALPRLEYRNPTPAQSVAIPALLGLAPKPRTRATTPKTGGPEAFLLAAETGSGKTLAYLLPTLDAIKQGELRDKQHAEEQARKDAQDAAATAHESRTDVFAAAEPRVNKAVDPARPRAIILVPSAELVAQVGAVAKSLSHTIKFRAAPISAKMSPTVIRNQLFNEKGVDVVISTPPLLASIAESNPNILARVTHLICDEADSLFDRSFKPTTTEILDRATPSLKQLILCSATIPKYLDKYLADRFPDMHRLVTPNLHAIPRRVQLGVVDVNKDPYHGNKMLACADTIWQIGKSLGEHDPEEGKETVPIKRILVFVNERDDTEEVAQYLVKKGIDALAFHRDTDPSRQAKTLASFTGSDTSSAIKHPAGDSAKPEQVSKRTLANTKVIVTTDLGSRGIDTVSVRHVILYDVPHTTIDFIHRLGRTGRMGRRGRGIVLLGPGDRADVVREVREAMFRGEALI</sequence>
<dbReference type="GO" id="GO:0016787">
    <property type="term" value="F:hydrolase activity"/>
    <property type="evidence" value="ECO:0007669"/>
    <property type="project" value="UniProtKB-KW"/>
</dbReference>
<dbReference type="Gene3D" id="3.40.50.300">
    <property type="entry name" value="P-loop containing nucleotide triphosphate hydrolases"/>
    <property type="match status" value="2"/>
</dbReference>
<dbReference type="AlphaFoldDB" id="A0A6A5QRK8"/>
<feature type="domain" description="Helicase C-terminal" evidence="10">
    <location>
        <begin position="561"/>
        <end position="732"/>
    </location>
</feature>
<evidence type="ECO:0000313" key="12">
    <source>
        <dbReference type="Proteomes" id="UP000800096"/>
    </source>
</evidence>
<evidence type="ECO:0000256" key="4">
    <source>
        <dbReference type="ARBA" id="ARBA00022806"/>
    </source>
</evidence>
<dbReference type="PANTHER" id="PTHR47960">
    <property type="entry name" value="DEAD-BOX ATP-DEPENDENT RNA HELICASE 50"/>
    <property type="match status" value="1"/>
</dbReference>
<feature type="region of interest" description="Disordered" evidence="8">
    <location>
        <begin position="345"/>
        <end position="368"/>
    </location>
</feature>
<dbReference type="EC" id="3.6.4.13" evidence="1"/>
<evidence type="ECO:0000256" key="8">
    <source>
        <dbReference type="SAM" id="MobiDB-lite"/>
    </source>
</evidence>
<dbReference type="OrthoDB" id="10256233at2759"/>
<organism evidence="11 12">
    <name type="scientific">Ampelomyces quisqualis</name>
    <name type="common">Powdery mildew agent</name>
    <dbReference type="NCBI Taxonomy" id="50730"/>
    <lineage>
        <taxon>Eukaryota</taxon>
        <taxon>Fungi</taxon>
        <taxon>Dikarya</taxon>
        <taxon>Ascomycota</taxon>
        <taxon>Pezizomycotina</taxon>
        <taxon>Dothideomycetes</taxon>
        <taxon>Pleosporomycetidae</taxon>
        <taxon>Pleosporales</taxon>
        <taxon>Pleosporineae</taxon>
        <taxon>Phaeosphaeriaceae</taxon>
        <taxon>Ampelomyces</taxon>
    </lineage>
</organism>
<dbReference type="InterPro" id="IPR011545">
    <property type="entry name" value="DEAD/DEAH_box_helicase_dom"/>
</dbReference>
<proteinExistence type="predicted"/>
<feature type="region of interest" description="Disordered" evidence="8">
    <location>
        <begin position="84"/>
        <end position="114"/>
    </location>
</feature>
<dbReference type="InterPro" id="IPR027417">
    <property type="entry name" value="P-loop_NTPase"/>
</dbReference>
<keyword evidence="5" id="KW-0067">ATP-binding</keyword>
<dbReference type="GO" id="GO:0005524">
    <property type="term" value="F:ATP binding"/>
    <property type="evidence" value="ECO:0007669"/>
    <property type="project" value="UniProtKB-KW"/>
</dbReference>
<evidence type="ECO:0000259" key="9">
    <source>
        <dbReference type="PROSITE" id="PS51192"/>
    </source>
</evidence>
<dbReference type="EMBL" id="ML979134">
    <property type="protein sequence ID" value="KAF1917276.1"/>
    <property type="molecule type" value="Genomic_DNA"/>
</dbReference>
<feature type="compositionally biased region" description="Basic and acidic residues" evidence="8">
    <location>
        <begin position="345"/>
        <end position="358"/>
    </location>
</feature>
<accession>A0A6A5QRK8</accession>
<keyword evidence="4" id="KW-0347">Helicase</keyword>
<dbReference type="PROSITE" id="PS51192">
    <property type="entry name" value="HELICASE_ATP_BIND_1"/>
    <property type="match status" value="1"/>
</dbReference>
<dbReference type="SUPFAM" id="SSF52540">
    <property type="entry name" value="P-loop containing nucleoside triphosphate hydrolases"/>
    <property type="match status" value="1"/>
</dbReference>
<feature type="region of interest" description="Disordered" evidence="8">
    <location>
        <begin position="144"/>
        <end position="230"/>
    </location>
</feature>
<dbReference type="InterPro" id="IPR001650">
    <property type="entry name" value="Helicase_C-like"/>
</dbReference>
<feature type="compositionally biased region" description="Basic and acidic residues" evidence="8">
    <location>
        <begin position="37"/>
        <end position="46"/>
    </location>
</feature>
<feature type="compositionally biased region" description="Polar residues" evidence="8">
    <location>
        <begin position="625"/>
        <end position="634"/>
    </location>
</feature>
<feature type="domain" description="Helicase ATP-binding" evidence="9">
    <location>
        <begin position="307"/>
        <end position="523"/>
    </location>
</feature>
<dbReference type="GO" id="GO:0003723">
    <property type="term" value="F:RNA binding"/>
    <property type="evidence" value="ECO:0007669"/>
    <property type="project" value="UniProtKB-KW"/>
</dbReference>
<protein>
    <recommendedName>
        <fullName evidence="1">RNA helicase</fullName>
        <ecNumber evidence="1">3.6.4.13</ecNumber>
    </recommendedName>
</protein>
<dbReference type="GO" id="GO:0003724">
    <property type="term" value="F:RNA helicase activity"/>
    <property type="evidence" value="ECO:0007669"/>
    <property type="project" value="UniProtKB-EC"/>
</dbReference>